<dbReference type="PANTHER" id="PTHR23065:SF18">
    <property type="entry name" value="PROTEIN KINASE C AND CASEIN KINASE SUBSTRATE IN NEURONS PROTEIN 3"/>
    <property type="match status" value="1"/>
</dbReference>
<gene>
    <name evidence="1" type="ORF">XENOCAPTIV_007394</name>
</gene>
<name>A0ABV0SE70_9TELE</name>
<sequence>PQYGTLEKAWHAFMQAADRLSELHMELRERLAGEDSEKVRNWQKDAFHKQMMGGFRETKDADDGFRKAQKPWVRKLKDEKERYTKALEELNRCNPRYMEDMEQVFDLTQEAERKRLRFFKDVLLDIHTHLDLSAKER</sequence>
<organism evidence="1 2">
    <name type="scientific">Xenoophorus captivus</name>
    <dbReference type="NCBI Taxonomy" id="1517983"/>
    <lineage>
        <taxon>Eukaryota</taxon>
        <taxon>Metazoa</taxon>
        <taxon>Chordata</taxon>
        <taxon>Craniata</taxon>
        <taxon>Vertebrata</taxon>
        <taxon>Euteleostomi</taxon>
        <taxon>Actinopterygii</taxon>
        <taxon>Neopterygii</taxon>
        <taxon>Teleostei</taxon>
        <taxon>Neoteleostei</taxon>
        <taxon>Acanthomorphata</taxon>
        <taxon>Ovalentaria</taxon>
        <taxon>Atherinomorphae</taxon>
        <taxon>Cyprinodontiformes</taxon>
        <taxon>Goodeidae</taxon>
        <taxon>Xenoophorus</taxon>
    </lineage>
</organism>
<dbReference type="SUPFAM" id="SSF103657">
    <property type="entry name" value="BAR/IMD domain-like"/>
    <property type="match status" value="1"/>
</dbReference>
<dbReference type="Gene3D" id="1.20.1270.60">
    <property type="entry name" value="Arfaptin homology (AH) domain/BAR domain"/>
    <property type="match status" value="2"/>
</dbReference>
<protein>
    <submittedName>
        <fullName evidence="1">Uncharacterized protein</fullName>
    </submittedName>
</protein>
<reference evidence="1 2" key="1">
    <citation type="submission" date="2021-06" db="EMBL/GenBank/DDBJ databases">
        <authorList>
            <person name="Palmer J.M."/>
        </authorList>
    </citation>
    <scope>NUCLEOTIDE SEQUENCE [LARGE SCALE GENOMIC DNA]</scope>
    <source>
        <strain evidence="1 2">XC_2019</strain>
        <tissue evidence="1">Muscle</tissue>
    </source>
</reference>
<evidence type="ECO:0000313" key="2">
    <source>
        <dbReference type="Proteomes" id="UP001434883"/>
    </source>
</evidence>
<accession>A0ABV0SE70</accession>
<keyword evidence="2" id="KW-1185">Reference proteome</keyword>
<comment type="caution">
    <text evidence="1">The sequence shown here is derived from an EMBL/GenBank/DDBJ whole genome shotgun (WGS) entry which is preliminary data.</text>
</comment>
<proteinExistence type="predicted"/>
<dbReference type="EMBL" id="JAHRIN010077459">
    <property type="protein sequence ID" value="MEQ2218731.1"/>
    <property type="molecule type" value="Genomic_DNA"/>
</dbReference>
<dbReference type="Proteomes" id="UP001434883">
    <property type="component" value="Unassembled WGS sequence"/>
</dbReference>
<dbReference type="PANTHER" id="PTHR23065">
    <property type="entry name" value="PROLINE-SERINE-THREONINE PHOSPHATASE INTERACTING PROTEIN 1"/>
    <property type="match status" value="1"/>
</dbReference>
<dbReference type="InterPro" id="IPR027267">
    <property type="entry name" value="AH/BAR_dom_sf"/>
</dbReference>
<feature type="non-terminal residue" evidence="1">
    <location>
        <position position="1"/>
    </location>
</feature>
<evidence type="ECO:0000313" key="1">
    <source>
        <dbReference type="EMBL" id="MEQ2218731.1"/>
    </source>
</evidence>